<dbReference type="RefSeq" id="WP_100992346.1">
    <property type="nucleotide sequence ID" value="NZ_CP025096.1"/>
</dbReference>
<dbReference type="InterPro" id="IPR013448">
    <property type="entry name" value="L-rhamnose_mutarotase"/>
</dbReference>
<dbReference type="AlphaFoldDB" id="A0A2K8Z7H9"/>
<evidence type="ECO:0000256" key="4">
    <source>
        <dbReference type="ARBA" id="ARBA00023308"/>
    </source>
</evidence>
<dbReference type="Proteomes" id="UP000232883">
    <property type="component" value="Chromosome"/>
</dbReference>
<dbReference type="SUPFAM" id="SSF54909">
    <property type="entry name" value="Dimeric alpha+beta barrel"/>
    <property type="match status" value="1"/>
</dbReference>
<keyword evidence="4" id="KW-0684">Rhamnose metabolism</keyword>
<proteinExistence type="inferred from homology"/>
<evidence type="ECO:0000313" key="6">
    <source>
        <dbReference type="EMBL" id="AUD05794.1"/>
    </source>
</evidence>
<dbReference type="Pfam" id="PF05336">
    <property type="entry name" value="rhaM"/>
    <property type="match status" value="1"/>
</dbReference>
<dbReference type="HAMAP" id="MF_01663">
    <property type="entry name" value="L_rham_rotase"/>
    <property type="match status" value="1"/>
</dbReference>
<dbReference type="EC" id="5.1.3.32" evidence="5"/>
<name>A0A2K8Z7H9_9BACT</name>
<keyword evidence="2" id="KW-0413">Isomerase</keyword>
<keyword evidence="1" id="KW-0963">Cytoplasm</keyword>
<dbReference type="InterPro" id="IPR008000">
    <property type="entry name" value="Rham/fucose_mutarotase"/>
</dbReference>
<dbReference type="KEGG" id="spir:CWM47_30490"/>
<keyword evidence="3" id="KW-0119">Carbohydrate metabolism</keyword>
<reference evidence="6 7" key="1">
    <citation type="submission" date="2017-11" db="EMBL/GenBank/DDBJ databases">
        <title>Taxonomic description and genome sequences of Spirosoma HA7 sp. nov., isolated from pollen microhabitat of Corylus avellana.</title>
        <authorList>
            <person name="Ambika Manirajan B."/>
            <person name="Suarez C."/>
            <person name="Ratering S."/>
            <person name="Geissler-Plaum R."/>
            <person name="Cardinale M."/>
            <person name="Sylvia S."/>
        </authorList>
    </citation>
    <scope>NUCLEOTIDE SEQUENCE [LARGE SCALE GENOMIC DNA]</scope>
    <source>
        <strain evidence="6 7">HA7</strain>
    </source>
</reference>
<evidence type="ECO:0000256" key="1">
    <source>
        <dbReference type="ARBA" id="ARBA00022490"/>
    </source>
</evidence>
<sequence>MEEIAFTMKLKPGVEVEYQRRHDEIWPELTATLIDAGIRDYSIYLDRSTGTLFAVQKRMPGHTIDALPSLPIMKKWWAYMADLMETNPDNSPVTNTLERVFHQD</sequence>
<evidence type="ECO:0000256" key="5">
    <source>
        <dbReference type="NCBIfam" id="TIGR02625"/>
    </source>
</evidence>
<accession>A0A2K8Z7H9</accession>
<dbReference type="GO" id="GO:0019301">
    <property type="term" value="P:rhamnose catabolic process"/>
    <property type="evidence" value="ECO:0007669"/>
    <property type="project" value="UniProtKB-UniRule"/>
</dbReference>
<organism evidence="6 7">
    <name type="scientific">Spirosoma pollinicola</name>
    <dbReference type="NCBI Taxonomy" id="2057025"/>
    <lineage>
        <taxon>Bacteria</taxon>
        <taxon>Pseudomonadati</taxon>
        <taxon>Bacteroidota</taxon>
        <taxon>Cytophagia</taxon>
        <taxon>Cytophagales</taxon>
        <taxon>Cytophagaceae</taxon>
        <taxon>Spirosoma</taxon>
    </lineage>
</organism>
<evidence type="ECO:0000313" key="7">
    <source>
        <dbReference type="Proteomes" id="UP000232883"/>
    </source>
</evidence>
<dbReference type="OrthoDB" id="9799608at2"/>
<gene>
    <name evidence="6" type="primary">rhaM</name>
    <name evidence="6" type="ORF">CWM47_30490</name>
</gene>
<dbReference type="GO" id="GO:0005737">
    <property type="term" value="C:cytoplasm"/>
    <property type="evidence" value="ECO:0007669"/>
    <property type="project" value="InterPro"/>
</dbReference>
<dbReference type="PANTHER" id="PTHR34389:SF2">
    <property type="entry name" value="L-RHAMNOSE MUTAROTASE"/>
    <property type="match status" value="1"/>
</dbReference>
<keyword evidence="7" id="KW-1185">Reference proteome</keyword>
<dbReference type="EMBL" id="CP025096">
    <property type="protein sequence ID" value="AUD05794.1"/>
    <property type="molecule type" value="Genomic_DNA"/>
</dbReference>
<dbReference type="Gene3D" id="3.30.70.100">
    <property type="match status" value="1"/>
</dbReference>
<dbReference type="InterPro" id="IPR011008">
    <property type="entry name" value="Dimeric_a/b-barrel"/>
</dbReference>
<dbReference type="NCBIfam" id="TIGR02625">
    <property type="entry name" value="YiiL_rotase"/>
    <property type="match status" value="1"/>
</dbReference>
<evidence type="ECO:0000256" key="2">
    <source>
        <dbReference type="ARBA" id="ARBA00023235"/>
    </source>
</evidence>
<protein>
    <recommendedName>
        <fullName evidence="5">L-rhamnose mutarotase</fullName>
        <ecNumber evidence="5">5.1.3.32</ecNumber>
    </recommendedName>
</protein>
<dbReference type="PANTHER" id="PTHR34389">
    <property type="entry name" value="L-RHAMNOSE MUTAROTASE"/>
    <property type="match status" value="1"/>
</dbReference>
<evidence type="ECO:0000256" key="3">
    <source>
        <dbReference type="ARBA" id="ARBA00023277"/>
    </source>
</evidence>
<dbReference type="GO" id="GO:0062192">
    <property type="term" value="F:L-rhamnose mutarotase activity"/>
    <property type="evidence" value="ECO:0007669"/>
    <property type="project" value="UniProtKB-UniRule"/>
</dbReference>